<dbReference type="STRING" id="693986.MOC_4351"/>
<accession>A0A089NVY2</accession>
<keyword evidence="2" id="KW-1185">Reference proteome</keyword>
<dbReference type="KEGG" id="mor:MOC_4351"/>
<dbReference type="EMBL" id="CP003811">
    <property type="protein sequence ID" value="AIQ92106.1"/>
    <property type="molecule type" value="Genomic_DNA"/>
</dbReference>
<name>A0A089NVY2_9HYPH</name>
<organism evidence="1 2">
    <name type="scientific">Methylobacterium oryzae CBMB20</name>
    <dbReference type="NCBI Taxonomy" id="693986"/>
    <lineage>
        <taxon>Bacteria</taxon>
        <taxon>Pseudomonadati</taxon>
        <taxon>Pseudomonadota</taxon>
        <taxon>Alphaproteobacteria</taxon>
        <taxon>Hyphomicrobiales</taxon>
        <taxon>Methylobacteriaceae</taxon>
        <taxon>Methylobacterium</taxon>
    </lineage>
</organism>
<sequence>MSFRHRDAVIAKAHGDVRYTMTLCILTETAGPGLSFHCHAERRGWRAERR</sequence>
<dbReference type="Proteomes" id="UP000029492">
    <property type="component" value="Chromosome"/>
</dbReference>
<dbReference type="AlphaFoldDB" id="A0A089NVY2"/>
<dbReference type="HOGENOM" id="CLU_3119700_0_0_5"/>
<protein>
    <submittedName>
        <fullName evidence="1">Protein of unassigned function</fullName>
    </submittedName>
</protein>
<proteinExistence type="predicted"/>
<evidence type="ECO:0000313" key="1">
    <source>
        <dbReference type="EMBL" id="AIQ92106.1"/>
    </source>
</evidence>
<reference evidence="1 2" key="1">
    <citation type="journal article" date="2014" name="PLoS ONE">
        <title>Genome Information of Methylobacterium oryzae, a Plant-Probiotic Methylotroph in the Phyllosphere.</title>
        <authorList>
            <person name="Kwak M.J."/>
            <person name="Jeong H."/>
            <person name="Madhaiyan M."/>
            <person name="Lee Y."/>
            <person name="Sa T.M."/>
            <person name="Oh T.K."/>
            <person name="Kim J.F."/>
        </authorList>
    </citation>
    <scope>NUCLEOTIDE SEQUENCE [LARGE SCALE GENOMIC DNA]</scope>
    <source>
        <strain evidence="1 2">CBMB20</strain>
    </source>
</reference>
<gene>
    <name evidence="1" type="ORF">MOC_4351</name>
</gene>
<evidence type="ECO:0000313" key="2">
    <source>
        <dbReference type="Proteomes" id="UP000029492"/>
    </source>
</evidence>